<evidence type="ECO:0000313" key="3">
    <source>
        <dbReference type="Proteomes" id="UP000786811"/>
    </source>
</evidence>
<evidence type="ECO:0000256" key="1">
    <source>
        <dbReference type="SAM" id="MobiDB-lite"/>
    </source>
</evidence>
<sequence length="81" mass="8966">MYVNMNELANLAANRTQEMQVRTVRNSAASSNPNLPEKTESAITPLPKEDTPQQPETSNLDMSATCTLPRCGSFQQNKPTR</sequence>
<feature type="region of interest" description="Disordered" evidence="1">
    <location>
        <begin position="24"/>
        <end position="81"/>
    </location>
</feature>
<protein>
    <submittedName>
        <fullName evidence="2">Uncharacterized protein</fullName>
    </submittedName>
</protein>
<dbReference type="AlphaFoldDB" id="A0A8J2ML62"/>
<accession>A0A8J2ML62</accession>
<gene>
    <name evidence="2" type="ORF">HICCMSTLAB_LOCUS6791</name>
</gene>
<comment type="caution">
    <text evidence="2">The sequence shown here is derived from an EMBL/GenBank/DDBJ whole genome shotgun (WGS) entry which is preliminary data.</text>
</comment>
<reference evidence="2" key="1">
    <citation type="submission" date="2021-04" db="EMBL/GenBank/DDBJ databases">
        <authorList>
            <person name="Chebbi M.A.C M."/>
        </authorList>
    </citation>
    <scope>NUCLEOTIDE SEQUENCE</scope>
</reference>
<feature type="compositionally biased region" description="Polar residues" evidence="1">
    <location>
        <begin position="52"/>
        <end position="66"/>
    </location>
</feature>
<feature type="compositionally biased region" description="Polar residues" evidence="1">
    <location>
        <begin position="24"/>
        <end position="34"/>
    </location>
</feature>
<dbReference type="Proteomes" id="UP000786811">
    <property type="component" value="Unassembled WGS sequence"/>
</dbReference>
<keyword evidence="3" id="KW-1185">Reference proteome</keyword>
<dbReference type="EMBL" id="CAJNRD030001120">
    <property type="protein sequence ID" value="CAG5093401.1"/>
    <property type="molecule type" value="Genomic_DNA"/>
</dbReference>
<name>A0A8J2ML62_COTCN</name>
<organism evidence="2 3">
    <name type="scientific">Cotesia congregata</name>
    <name type="common">Parasitoid wasp</name>
    <name type="synonym">Apanteles congregatus</name>
    <dbReference type="NCBI Taxonomy" id="51543"/>
    <lineage>
        <taxon>Eukaryota</taxon>
        <taxon>Metazoa</taxon>
        <taxon>Ecdysozoa</taxon>
        <taxon>Arthropoda</taxon>
        <taxon>Hexapoda</taxon>
        <taxon>Insecta</taxon>
        <taxon>Pterygota</taxon>
        <taxon>Neoptera</taxon>
        <taxon>Endopterygota</taxon>
        <taxon>Hymenoptera</taxon>
        <taxon>Apocrita</taxon>
        <taxon>Ichneumonoidea</taxon>
        <taxon>Braconidae</taxon>
        <taxon>Microgastrinae</taxon>
        <taxon>Cotesia</taxon>
    </lineage>
</organism>
<evidence type="ECO:0000313" key="2">
    <source>
        <dbReference type="EMBL" id="CAG5093401.1"/>
    </source>
</evidence>
<proteinExistence type="predicted"/>
<dbReference type="OrthoDB" id="10061327at2759"/>